<evidence type="ECO:0000256" key="1">
    <source>
        <dbReference type="SAM" id="Phobius"/>
    </source>
</evidence>
<feature type="transmembrane region" description="Helical" evidence="1">
    <location>
        <begin position="6"/>
        <end position="26"/>
    </location>
</feature>
<keyword evidence="1" id="KW-1133">Transmembrane helix</keyword>
<sequence length="74" mass="8285">METWVFWVIIGGGLLLIVVSVSCVVVQTQSSDSVRGCDVRCKLDTERLQMTARNLMLETNVSEGLNHRAMRMSL</sequence>
<dbReference type="EMBL" id="VSRR010014537">
    <property type="protein sequence ID" value="MPC57145.1"/>
    <property type="molecule type" value="Genomic_DNA"/>
</dbReference>
<keyword evidence="3" id="KW-1185">Reference proteome</keyword>
<name>A0A5B7GIA9_PORTR</name>
<gene>
    <name evidence="2" type="ORF">E2C01_051119</name>
</gene>
<keyword evidence="1" id="KW-0812">Transmembrane</keyword>
<reference evidence="2 3" key="1">
    <citation type="submission" date="2019-05" db="EMBL/GenBank/DDBJ databases">
        <title>Another draft genome of Portunus trituberculatus and its Hox gene families provides insights of decapod evolution.</title>
        <authorList>
            <person name="Jeong J.-H."/>
            <person name="Song I."/>
            <person name="Kim S."/>
            <person name="Choi T."/>
            <person name="Kim D."/>
            <person name="Ryu S."/>
            <person name="Kim W."/>
        </authorList>
    </citation>
    <scope>NUCLEOTIDE SEQUENCE [LARGE SCALE GENOMIC DNA]</scope>
    <source>
        <tissue evidence="2">Muscle</tissue>
    </source>
</reference>
<evidence type="ECO:0000313" key="2">
    <source>
        <dbReference type="EMBL" id="MPC57145.1"/>
    </source>
</evidence>
<dbReference type="Proteomes" id="UP000324222">
    <property type="component" value="Unassembled WGS sequence"/>
</dbReference>
<dbReference type="AlphaFoldDB" id="A0A5B7GIA9"/>
<organism evidence="2 3">
    <name type="scientific">Portunus trituberculatus</name>
    <name type="common">Swimming crab</name>
    <name type="synonym">Neptunus trituberculatus</name>
    <dbReference type="NCBI Taxonomy" id="210409"/>
    <lineage>
        <taxon>Eukaryota</taxon>
        <taxon>Metazoa</taxon>
        <taxon>Ecdysozoa</taxon>
        <taxon>Arthropoda</taxon>
        <taxon>Crustacea</taxon>
        <taxon>Multicrustacea</taxon>
        <taxon>Malacostraca</taxon>
        <taxon>Eumalacostraca</taxon>
        <taxon>Eucarida</taxon>
        <taxon>Decapoda</taxon>
        <taxon>Pleocyemata</taxon>
        <taxon>Brachyura</taxon>
        <taxon>Eubrachyura</taxon>
        <taxon>Portunoidea</taxon>
        <taxon>Portunidae</taxon>
        <taxon>Portuninae</taxon>
        <taxon>Portunus</taxon>
    </lineage>
</organism>
<protein>
    <submittedName>
        <fullName evidence="2">Uncharacterized protein</fullName>
    </submittedName>
</protein>
<keyword evidence="1" id="KW-0472">Membrane</keyword>
<evidence type="ECO:0000313" key="3">
    <source>
        <dbReference type="Proteomes" id="UP000324222"/>
    </source>
</evidence>
<proteinExistence type="predicted"/>
<accession>A0A5B7GIA9</accession>
<comment type="caution">
    <text evidence="2">The sequence shown here is derived from an EMBL/GenBank/DDBJ whole genome shotgun (WGS) entry which is preliminary data.</text>
</comment>